<reference evidence="1 2" key="1">
    <citation type="submission" date="2020-01" db="EMBL/GenBank/DDBJ databases">
        <authorList>
            <person name="Peng S.Y."/>
            <person name="Li J."/>
            <person name="Wang M."/>
            <person name="Wang L."/>
            <person name="Wang C.Q."/>
            <person name="Wang J.R."/>
        </authorList>
    </citation>
    <scope>NUCLEOTIDE SEQUENCE [LARGE SCALE GENOMIC DNA]</scope>
    <source>
        <strain evidence="1 2">XCT-34</strain>
    </source>
</reference>
<dbReference type="Proteomes" id="UP000541347">
    <property type="component" value="Unassembled WGS sequence"/>
</dbReference>
<sequence>MPPSKAQSRPQFRQKSARPALRARLRAGRLADLDGLALADCTLFDTEDGTPGILVGAGIALPLRLVVEDPADQMVTVVRVTGRAGQQLAVTVESPATPANLPLPRTEP</sequence>
<comment type="caution">
    <text evidence="1">The sequence shown here is derived from an EMBL/GenBank/DDBJ whole genome shotgun (WGS) entry which is preliminary data.</text>
</comment>
<dbReference type="EMBL" id="JAABLP010000001">
    <property type="protein sequence ID" value="NBN62958.1"/>
    <property type="molecule type" value="Genomic_DNA"/>
</dbReference>
<dbReference type="RefSeq" id="WP_161674337.1">
    <property type="nucleotide sequence ID" value="NZ_JAABLP010000001.1"/>
</dbReference>
<organism evidence="1 2">
    <name type="scientific">Pannonibacter tanglangensis</name>
    <dbReference type="NCBI Taxonomy" id="2750084"/>
    <lineage>
        <taxon>Bacteria</taxon>
        <taxon>Pseudomonadati</taxon>
        <taxon>Pseudomonadota</taxon>
        <taxon>Alphaproteobacteria</taxon>
        <taxon>Hyphomicrobiales</taxon>
        <taxon>Stappiaceae</taxon>
        <taxon>Pannonibacter</taxon>
    </lineage>
</organism>
<name>A0ABW9ZE57_9HYPH</name>
<keyword evidence="2" id="KW-1185">Reference proteome</keyword>
<evidence type="ECO:0000313" key="2">
    <source>
        <dbReference type="Proteomes" id="UP000541347"/>
    </source>
</evidence>
<proteinExistence type="predicted"/>
<evidence type="ECO:0000313" key="1">
    <source>
        <dbReference type="EMBL" id="NBN62958.1"/>
    </source>
</evidence>
<gene>
    <name evidence="1" type="ORF">GWI71_04610</name>
</gene>
<accession>A0ABW9ZE57</accession>
<protein>
    <submittedName>
        <fullName evidence="1">Uncharacterized protein</fullName>
    </submittedName>
</protein>